<evidence type="ECO:0000256" key="1">
    <source>
        <dbReference type="ARBA" id="ARBA00004251"/>
    </source>
</evidence>
<evidence type="ECO:0000259" key="16">
    <source>
        <dbReference type="PROSITE" id="PS51473"/>
    </source>
</evidence>
<name>A0AAV2EYZ0_9ROSI</name>
<evidence type="ECO:0000256" key="9">
    <source>
        <dbReference type="ARBA" id="ARBA00022949"/>
    </source>
</evidence>
<keyword evidence="3" id="KW-0295">Fungicide</keyword>
<evidence type="ECO:0000256" key="15">
    <source>
        <dbReference type="SAM" id="SignalP"/>
    </source>
</evidence>
<dbReference type="GO" id="GO:0009506">
    <property type="term" value="C:plasmodesma"/>
    <property type="evidence" value="ECO:0007669"/>
    <property type="project" value="UniProtKB-SubCell"/>
</dbReference>
<dbReference type="GO" id="GO:0050832">
    <property type="term" value="P:defense response to fungus"/>
    <property type="evidence" value="ECO:0007669"/>
    <property type="project" value="UniProtKB-KW"/>
</dbReference>
<comment type="similarity">
    <text evidence="14">Belongs to the cysteine-rich repeat secretory protein family. Plasmodesmata-located proteins (PDLD) subfamily.</text>
</comment>
<dbReference type="EMBL" id="OZ034818">
    <property type="protein sequence ID" value="CAL1390545.1"/>
    <property type="molecule type" value="Genomic_DNA"/>
</dbReference>
<reference evidence="17 18" key="1">
    <citation type="submission" date="2024-04" db="EMBL/GenBank/DDBJ databases">
        <authorList>
            <person name="Fracassetti M."/>
        </authorList>
    </citation>
    <scope>NUCLEOTIDE SEQUENCE [LARGE SCALE GENOMIC DNA]</scope>
</reference>
<feature type="domain" description="Gnk2-homologous" evidence="16">
    <location>
        <begin position="37"/>
        <end position="150"/>
    </location>
</feature>
<keyword evidence="2" id="KW-0929">Antimicrobial</keyword>
<evidence type="ECO:0000256" key="11">
    <source>
        <dbReference type="ARBA" id="ARBA00023035"/>
    </source>
</evidence>
<dbReference type="GO" id="GO:0042742">
    <property type="term" value="P:defense response to bacterium"/>
    <property type="evidence" value="ECO:0007669"/>
    <property type="project" value="UniProtKB-KW"/>
</dbReference>
<evidence type="ECO:0000256" key="4">
    <source>
        <dbReference type="ARBA" id="ARBA00022581"/>
    </source>
</evidence>
<dbReference type="Gene3D" id="3.30.430.20">
    <property type="entry name" value="Gnk2 domain, C-X8-C-X2-C motif"/>
    <property type="match status" value="1"/>
</dbReference>
<dbReference type="InterPro" id="IPR002902">
    <property type="entry name" value="GNK2"/>
</dbReference>
<keyword evidence="4" id="KW-0945">Host-virus interaction</keyword>
<evidence type="ECO:0000256" key="5">
    <source>
        <dbReference type="ARBA" id="ARBA00022729"/>
    </source>
</evidence>
<evidence type="ECO:0000256" key="3">
    <source>
        <dbReference type="ARBA" id="ARBA00022577"/>
    </source>
</evidence>
<dbReference type="GO" id="GO:0005537">
    <property type="term" value="F:D-mannose binding"/>
    <property type="evidence" value="ECO:0007669"/>
    <property type="project" value="UniProtKB-KW"/>
</dbReference>
<keyword evidence="10" id="KW-0044">Antibiotic</keyword>
<evidence type="ECO:0000256" key="8">
    <source>
        <dbReference type="ARBA" id="ARBA00022821"/>
    </source>
</evidence>
<proteinExistence type="inferred from homology"/>
<evidence type="ECO:0000256" key="2">
    <source>
        <dbReference type="ARBA" id="ARBA00022529"/>
    </source>
</evidence>
<keyword evidence="11" id="KW-0465">Mannose-binding</keyword>
<dbReference type="PANTHER" id="PTHR32080:SF54">
    <property type="entry name" value="GNK2-HOMOLOGOUS DOMAIN-CONTAINING PROTEIN"/>
    <property type="match status" value="1"/>
</dbReference>
<evidence type="ECO:0000256" key="7">
    <source>
        <dbReference type="ARBA" id="ARBA00022737"/>
    </source>
</evidence>
<evidence type="ECO:0000256" key="14">
    <source>
        <dbReference type="ARBA" id="ARBA00038393"/>
    </source>
</evidence>
<dbReference type="PANTHER" id="PTHR32080">
    <property type="entry name" value="ANTIFUNGAL PROTEIN GINKBILOBIN-2-LIKE"/>
    <property type="match status" value="1"/>
</dbReference>
<feature type="signal peptide" evidence="15">
    <location>
        <begin position="1"/>
        <end position="35"/>
    </location>
</feature>
<evidence type="ECO:0000256" key="10">
    <source>
        <dbReference type="ARBA" id="ARBA00023022"/>
    </source>
</evidence>
<evidence type="ECO:0000256" key="12">
    <source>
        <dbReference type="ARBA" id="ARBA00023157"/>
    </source>
</evidence>
<comment type="subcellular location">
    <subcellularLocation>
        <location evidence="13">Cell junction</location>
        <location evidence="13">Plasmodesma</location>
    </subcellularLocation>
    <subcellularLocation>
        <location evidence="1">Cell membrane</location>
        <topology evidence="1">Single-pass type I membrane protein</topology>
    </subcellularLocation>
</comment>
<sequence length="151" mass="16318">MGSFVVARAAATTTTTTSLQLTLLLLCLLSAAAAADTSYKSRWCSEEKYAAGGPYARSVETMLLDLQAIAEFFPDVNGTLVVDGDGDGGGSIPCYGSRTCSYTDEWSFVAGCQSCFAEAVKQLRARCRPHRIGAQIKLKDCSVRYENVRFF</sequence>
<keyword evidence="9" id="KW-0965">Cell junction</keyword>
<dbReference type="GO" id="GO:0005886">
    <property type="term" value="C:plasma membrane"/>
    <property type="evidence" value="ECO:0007669"/>
    <property type="project" value="UniProtKB-SubCell"/>
</dbReference>
<keyword evidence="5 15" id="KW-0732">Signal</keyword>
<organism evidence="17 18">
    <name type="scientific">Linum trigynum</name>
    <dbReference type="NCBI Taxonomy" id="586398"/>
    <lineage>
        <taxon>Eukaryota</taxon>
        <taxon>Viridiplantae</taxon>
        <taxon>Streptophyta</taxon>
        <taxon>Embryophyta</taxon>
        <taxon>Tracheophyta</taxon>
        <taxon>Spermatophyta</taxon>
        <taxon>Magnoliopsida</taxon>
        <taxon>eudicotyledons</taxon>
        <taxon>Gunneridae</taxon>
        <taxon>Pentapetalae</taxon>
        <taxon>rosids</taxon>
        <taxon>fabids</taxon>
        <taxon>Malpighiales</taxon>
        <taxon>Linaceae</taxon>
        <taxon>Linum</taxon>
    </lineage>
</organism>
<dbReference type="GO" id="GO:0031640">
    <property type="term" value="P:killing of cells of another organism"/>
    <property type="evidence" value="ECO:0007669"/>
    <property type="project" value="UniProtKB-KW"/>
</dbReference>
<keyword evidence="12" id="KW-1015">Disulfide bond</keyword>
<keyword evidence="7" id="KW-0677">Repeat</keyword>
<evidence type="ECO:0000256" key="13">
    <source>
        <dbReference type="ARBA" id="ARBA00024184"/>
    </source>
</evidence>
<keyword evidence="18" id="KW-1185">Reference proteome</keyword>
<feature type="chain" id="PRO_5043416002" description="Gnk2-homologous domain-containing protein" evidence="15">
    <location>
        <begin position="36"/>
        <end position="151"/>
    </location>
</feature>
<dbReference type="Pfam" id="PF01657">
    <property type="entry name" value="Stress-antifung"/>
    <property type="match status" value="1"/>
</dbReference>
<dbReference type="Proteomes" id="UP001497516">
    <property type="component" value="Chromosome 5"/>
</dbReference>
<evidence type="ECO:0000313" key="17">
    <source>
        <dbReference type="EMBL" id="CAL1390545.1"/>
    </source>
</evidence>
<evidence type="ECO:0000313" key="18">
    <source>
        <dbReference type="Proteomes" id="UP001497516"/>
    </source>
</evidence>
<protein>
    <recommendedName>
        <fullName evidence="16">Gnk2-homologous domain-containing protein</fullName>
    </recommendedName>
</protein>
<evidence type="ECO:0000256" key="6">
    <source>
        <dbReference type="ARBA" id="ARBA00022734"/>
    </source>
</evidence>
<dbReference type="InterPro" id="IPR038408">
    <property type="entry name" value="GNK2_sf"/>
</dbReference>
<dbReference type="AlphaFoldDB" id="A0AAV2EYZ0"/>
<keyword evidence="6" id="KW-0430">Lectin</keyword>
<accession>A0AAV2EYZ0</accession>
<dbReference type="PROSITE" id="PS51473">
    <property type="entry name" value="GNK2"/>
    <property type="match status" value="1"/>
</dbReference>
<gene>
    <name evidence="17" type="ORF">LTRI10_LOCUS31324</name>
</gene>
<keyword evidence="8" id="KW-0611">Plant defense</keyword>
<dbReference type="InterPro" id="IPR051378">
    <property type="entry name" value="Cell2Cell_Antifungal"/>
</dbReference>